<dbReference type="Gene3D" id="1.10.8.60">
    <property type="match status" value="1"/>
</dbReference>
<evidence type="ECO:0000256" key="1">
    <source>
        <dbReference type="ARBA" id="ARBA00006914"/>
    </source>
</evidence>
<dbReference type="InterPro" id="IPR003593">
    <property type="entry name" value="AAA+_ATPase"/>
</dbReference>
<name>A0A4V2Z244_9ACTN</name>
<evidence type="ECO:0000313" key="6">
    <source>
        <dbReference type="EMBL" id="TDE07398.1"/>
    </source>
</evidence>
<dbReference type="RefSeq" id="WP_131897842.1">
    <property type="nucleotide sequence ID" value="NZ_SMKZ01000031.1"/>
</dbReference>
<evidence type="ECO:0000313" key="7">
    <source>
        <dbReference type="Proteomes" id="UP000294739"/>
    </source>
</evidence>
<evidence type="ECO:0000259" key="5">
    <source>
        <dbReference type="SMART" id="SM00382"/>
    </source>
</evidence>
<dbReference type="InterPro" id="IPR050221">
    <property type="entry name" value="26S_Proteasome_ATPase"/>
</dbReference>
<dbReference type="EMBL" id="SMKZ01000031">
    <property type="protein sequence ID" value="TDE07398.1"/>
    <property type="molecule type" value="Genomic_DNA"/>
</dbReference>
<accession>A0A4V2Z244</accession>
<dbReference type="CDD" id="cd19481">
    <property type="entry name" value="RecA-like_protease"/>
    <property type="match status" value="1"/>
</dbReference>
<dbReference type="GO" id="GO:0016887">
    <property type="term" value="F:ATP hydrolysis activity"/>
    <property type="evidence" value="ECO:0007669"/>
    <property type="project" value="InterPro"/>
</dbReference>
<reference evidence="6 7" key="1">
    <citation type="submission" date="2019-03" db="EMBL/GenBank/DDBJ databases">
        <title>Draft genome sequences of novel Actinobacteria.</title>
        <authorList>
            <person name="Sahin N."/>
            <person name="Ay H."/>
            <person name="Saygin H."/>
        </authorList>
    </citation>
    <scope>NUCLEOTIDE SEQUENCE [LARGE SCALE GENOMIC DNA]</scope>
    <source>
        <strain evidence="6 7">5K138</strain>
    </source>
</reference>
<dbReference type="GO" id="GO:0005524">
    <property type="term" value="F:ATP binding"/>
    <property type="evidence" value="ECO:0007669"/>
    <property type="project" value="UniProtKB-KW"/>
</dbReference>
<dbReference type="InParanoid" id="A0A4V2Z244"/>
<evidence type="ECO:0000256" key="4">
    <source>
        <dbReference type="SAM" id="MobiDB-lite"/>
    </source>
</evidence>
<dbReference type="PANTHER" id="PTHR23073">
    <property type="entry name" value="26S PROTEASOME REGULATORY SUBUNIT"/>
    <property type="match status" value="1"/>
</dbReference>
<dbReference type="Proteomes" id="UP000294739">
    <property type="component" value="Unassembled WGS sequence"/>
</dbReference>
<dbReference type="SUPFAM" id="SSF52540">
    <property type="entry name" value="P-loop containing nucleoside triphosphate hydrolases"/>
    <property type="match status" value="1"/>
</dbReference>
<dbReference type="SMART" id="SM00382">
    <property type="entry name" value="AAA"/>
    <property type="match status" value="1"/>
</dbReference>
<comment type="similarity">
    <text evidence="1">Belongs to the AAA ATPase family.</text>
</comment>
<keyword evidence="2" id="KW-0547">Nucleotide-binding</keyword>
<gene>
    <name evidence="6" type="ORF">E1269_20180</name>
</gene>
<dbReference type="AlphaFoldDB" id="A0A4V2Z244"/>
<dbReference type="InterPro" id="IPR003959">
    <property type="entry name" value="ATPase_AAA_core"/>
</dbReference>
<dbReference type="Pfam" id="PF00004">
    <property type="entry name" value="AAA"/>
    <property type="match status" value="1"/>
</dbReference>
<dbReference type="OrthoDB" id="9809379at2"/>
<evidence type="ECO:0000256" key="2">
    <source>
        <dbReference type="ARBA" id="ARBA00022741"/>
    </source>
</evidence>
<keyword evidence="3" id="KW-0067">ATP-binding</keyword>
<feature type="domain" description="AAA+ ATPase" evidence="5">
    <location>
        <begin position="249"/>
        <end position="376"/>
    </location>
</feature>
<evidence type="ECO:0000256" key="3">
    <source>
        <dbReference type="ARBA" id="ARBA00022840"/>
    </source>
</evidence>
<dbReference type="Gene3D" id="3.40.50.300">
    <property type="entry name" value="P-loop containing nucleotide triphosphate hydrolases"/>
    <property type="match status" value="1"/>
</dbReference>
<proteinExistence type="inferred from homology"/>
<keyword evidence="7" id="KW-1185">Reference proteome</keyword>
<protein>
    <submittedName>
        <fullName evidence="6">AAA family ATPase</fullName>
    </submittedName>
</protein>
<feature type="region of interest" description="Disordered" evidence="4">
    <location>
        <begin position="454"/>
        <end position="492"/>
    </location>
</feature>
<comment type="caution">
    <text evidence="6">The sequence shown here is derived from an EMBL/GenBank/DDBJ whole genome shotgun (WGS) entry which is preliminary data.</text>
</comment>
<dbReference type="InterPro" id="IPR027417">
    <property type="entry name" value="P-loop_NTPase"/>
</dbReference>
<organism evidence="6 7">
    <name type="scientific">Jiangella asiatica</name>
    <dbReference type="NCBI Taxonomy" id="2530372"/>
    <lineage>
        <taxon>Bacteria</taxon>
        <taxon>Bacillati</taxon>
        <taxon>Actinomycetota</taxon>
        <taxon>Actinomycetes</taxon>
        <taxon>Jiangellales</taxon>
        <taxon>Jiangellaceae</taxon>
        <taxon>Jiangella</taxon>
    </lineage>
</organism>
<feature type="compositionally biased region" description="Basic and acidic residues" evidence="4">
    <location>
        <begin position="482"/>
        <end position="492"/>
    </location>
</feature>
<sequence>MDDEIRRFATTFRTFLDQVVHQVALDGGDGEPLFAALEAHLGTDPRRLPVVVEPLTVFRYADADIALETLAQHHGGRRLAGLGGGEQRRHSSFGEIVERAATFGRYPLGAVDYIRLPTGPGSSRNVVSFGLHLLRYRDTPVAILQRAVQRQFGRERPELEVMAGDDTVVSALLAEVRRLMAEHSVLRGKVIALNPSEFGPSSEEVTYLPRPEVPADHVILPDGLLTRIERHLVGMDRHRDVLRAAGQHLKRGILLFGPPGTGKTHTINHLMSASPGTTVIVLTGRAFRLIQVAAETARALAPAVVVLEDCDLIAEDRSLSRGPQPLLFEMLDALDGLAADADVAFVLTTNRPDLLEPALAQRPGRVDLAVEIPLPDLEARRRLNRLYARDLPLSPAALDAAAEHAEGTTASFAKELIRRAVLVAAELGSTVSDQHLATVLDELLSDSEALTRSLLGNNQPGDGGPAGHTAAYPGAGSAGSTEVRRITRRDCD</sequence>